<dbReference type="Proteomes" id="UP000663865">
    <property type="component" value="Unassembled WGS sequence"/>
</dbReference>
<dbReference type="AlphaFoldDB" id="A0A818UYV5"/>
<gene>
    <name evidence="2" type="ORF">KIK155_LOCUS26549</name>
</gene>
<feature type="coiled-coil region" evidence="1">
    <location>
        <begin position="38"/>
        <end position="73"/>
    </location>
</feature>
<comment type="caution">
    <text evidence="2">The sequence shown here is derived from an EMBL/GenBank/DDBJ whole genome shotgun (WGS) entry which is preliminary data.</text>
</comment>
<accession>A0A818UYV5</accession>
<dbReference type="EMBL" id="CAJNYV010004845">
    <property type="protein sequence ID" value="CAF3699516.1"/>
    <property type="molecule type" value="Genomic_DNA"/>
</dbReference>
<evidence type="ECO:0000313" key="2">
    <source>
        <dbReference type="EMBL" id="CAF3699516.1"/>
    </source>
</evidence>
<protein>
    <submittedName>
        <fullName evidence="2">Uncharacterized protein</fullName>
    </submittedName>
</protein>
<proteinExistence type="predicted"/>
<reference evidence="2" key="1">
    <citation type="submission" date="2021-02" db="EMBL/GenBank/DDBJ databases">
        <authorList>
            <person name="Nowell W R."/>
        </authorList>
    </citation>
    <scope>NUCLEOTIDE SEQUENCE</scope>
</reference>
<organism evidence="2 3">
    <name type="scientific">Rotaria socialis</name>
    <dbReference type="NCBI Taxonomy" id="392032"/>
    <lineage>
        <taxon>Eukaryota</taxon>
        <taxon>Metazoa</taxon>
        <taxon>Spiralia</taxon>
        <taxon>Gnathifera</taxon>
        <taxon>Rotifera</taxon>
        <taxon>Eurotatoria</taxon>
        <taxon>Bdelloidea</taxon>
        <taxon>Philodinida</taxon>
        <taxon>Philodinidae</taxon>
        <taxon>Rotaria</taxon>
    </lineage>
</organism>
<sequence length="113" mass="13376">MIKYNPTLGEPPRELPVINHGDRNLFSAPIDPAPAHLMKRLNNELFAKEEMMAREHEKTNERTEKNQKSYQAVFFHNDDIQVASFWDYEDKVIRENQRRGTIFRNKLFAEDDA</sequence>
<name>A0A818UYV5_9BILA</name>
<evidence type="ECO:0000313" key="3">
    <source>
        <dbReference type="Proteomes" id="UP000663865"/>
    </source>
</evidence>
<keyword evidence="1" id="KW-0175">Coiled coil</keyword>
<evidence type="ECO:0000256" key="1">
    <source>
        <dbReference type="SAM" id="Coils"/>
    </source>
</evidence>